<dbReference type="EMBL" id="MU167328">
    <property type="protein sequence ID" value="KAG0143104.1"/>
    <property type="molecule type" value="Genomic_DNA"/>
</dbReference>
<evidence type="ECO:0000256" key="1">
    <source>
        <dbReference type="SAM" id="MobiDB-lite"/>
    </source>
</evidence>
<feature type="compositionally biased region" description="Polar residues" evidence="1">
    <location>
        <begin position="78"/>
        <end position="125"/>
    </location>
</feature>
<reference evidence="2" key="1">
    <citation type="submission" date="2013-11" db="EMBL/GenBank/DDBJ databases">
        <title>Genome sequence of the fusiform rust pathogen reveals effectors for host alternation and coevolution with pine.</title>
        <authorList>
            <consortium name="DOE Joint Genome Institute"/>
            <person name="Smith K."/>
            <person name="Pendleton A."/>
            <person name="Kubisiak T."/>
            <person name="Anderson C."/>
            <person name="Salamov A."/>
            <person name="Aerts A."/>
            <person name="Riley R."/>
            <person name="Clum A."/>
            <person name="Lindquist E."/>
            <person name="Ence D."/>
            <person name="Campbell M."/>
            <person name="Kronenberg Z."/>
            <person name="Feau N."/>
            <person name="Dhillon B."/>
            <person name="Hamelin R."/>
            <person name="Burleigh J."/>
            <person name="Smith J."/>
            <person name="Yandell M."/>
            <person name="Nelson C."/>
            <person name="Grigoriev I."/>
            <person name="Davis J."/>
        </authorList>
    </citation>
    <scope>NUCLEOTIDE SEQUENCE</scope>
    <source>
        <strain evidence="2">G11</strain>
    </source>
</reference>
<proteinExistence type="predicted"/>
<organism evidence="2 3">
    <name type="scientific">Cronartium quercuum f. sp. fusiforme G11</name>
    <dbReference type="NCBI Taxonomy" id="708437"/>
    <lineage>
        <taxon>Eukaryota</taxon>
        <taxon>Fungi</taxon>
        <taxon>Dikarya</taxon>
        <taxon>Basidiomycota</taxon>
        <taxon>Pucciniomycotina</taxon>
        <taxon>Pucciniomycetes</taxon>
        <taxon>Pucciniales</taxon>
        <taxon>Coleosporiaceae</taxon>
        <taxon>Cronartium</taxon>
    </lineage>
</organism>
<sequence length="184" mass="18233">MSAGPRLAQGSAVQTPGGPVYIGPNGQLMTAGPQGASLGSVVLPGVPDPRSGGQNNGIGEIPTIRLTPPVAPVGGQPLPQTATGTGNPLPQITSNPTGNAKASPLSQQGGNSLQNPGMTSAQTATRPPLQNRPPNPTGSLSQFNTTRQVNPTLGGLNSGSAVPSSALGGSLEDQIQTISNLLQI</sequence>
<dbReference type="OrthoDB" id="10672604at2759"/>
<keyword evidence="3" id="KW-1185">Reference proteome</keyword>
<evidence type="ECO:0000313" key="3">
    <source>
        <dbReference type="Proteomes" id="UP000886653"/>
    </source>
</evidence>
<gene>
    <name evidence="2" type="ORF">CROQUDRAFT_201075</name>
</gene>
<feature type="compositionally biased region" description="Polar residues" evidence="1">
    <location>
        <begin position="137"/>
        <end position="151"/>
    </location>
</feature>
<comment type="caution">
    <text evidence="2">The sequence shown here is derived from an EMBL/GenBank/DDBJ whole genome shotgun (WGS) entry which is preliminary data.</text>
</comment>
<protein>
    <submittedName>
        <fullName evidence="2">Uncharacterized protein</fullName>
    </submittedName>
</protein>
<name>A0A9P6NFC0_9BASI</name>
<evidence type="ECO:0000313" key="2">
    <source>
        <dbReference type="EMBL" id="KAG0143104.1"/>
    </source>
</evidence>
<dbReference type="Proteomes" id="UP000886653">
    <property type="component" value="Unassembled WGS sequence"/>
</dbReference>
<feature type="region of interest" description="Disordered" evidence="1">
    <location>
        <begin position="1"/>
        <end position="167"/>
    </location>
</feature>
<dbReference type="AlphaFoldDB" id="A0A9P6NFC0"/>
<accession>A0A9P6NFC0</accession>